<protein>
    <submittedName>
        <fullName evidence="2">Uncharacterized protein</fullName>
    </submittedName>
</protein>
<comment type="caution">
    <text evidence="2">The sequence shown here is derived from an EMBL/GenBank/DDBJ whole genome shotgun (WGS) entry which is preliminary data.</text>
</comment>
<dbReference type="KEGG" id="dpl:KGM_205728"/>
<dbReference type="InParanoid" id="A0A212FDT7"/>
<reference evidence="2 3" key="1">
    <citation type="journal article" date="2011" name="Cell">
        <title>The monarch butterfly genome yields insights into long-distance migration.</title>
        <authorList>
            <person name="Zhan S."/>
            <person name="Merlin C."/>
            <person name="Boore J.L."/>
            <person name="Reppert S.M."/>
        </authorList>
    </citation>
    <scope>NUCLEOTIDE SEQUENCE [LARGE SCALE GENOMIC DNA]</scope>
    <source>
        <strain evidence="2">F-2</strain>
    </source>
</reference>
<keyword evidence="3" id="KW-1185">Reference proteome</keyword>
<evidence type="ECO:0000313" key="2">
    <source>
        <dbReference type="EMBL" id="OWR51945.1"/>
    </source>
</evidence>
<evidence type="ECO:0000313" key="3">
    <source>
        <dbReference type="Proteomes" id="UP000007151"/>
    </source>
</evidence>
<feature type="transmembrane region" description="Helical" evidence="1">
    <location>
        <begin position="30"/>
        <end position="51"/>
    </location>
</feature>
<gene>
    <name evidence="2" type="ORF">KGM_205728</name>
</gene>
<keyword evidence="1" id="KW-1133">Transmembrane helix</keyword>
<sequence length="102" mass="11997">MCSQRAIVDNLECCIDDLVECFEDFIRKSLLIIFLGIGVVIGLLIYLLKMIAERSPITNNSIAGKIKYIKKYSLWTYYKILVKEFFIMFNFVNSWLEMFFST</sequence>
<proteinExistence type="predicted"/>
<dbReference type="Proteomes" id="UP000007151">
    <property type="component" value="Unassembled WGS sequence"/>
</dbReference>
<name>A0A212FDT7_DANPL</name>
<evidence type="ECO:0000256" key="1">
    <source>
        <dbReference type="SAM" id="Phobius"/>
    </source>
</evidence>
<keyword evidence="1" id="KW-0812">Transmembrane</keyword>
<dbReference type="AlphaFoldDB" id="A0A212FDT7"/>
<accession>A0A212FDT7</accession>
<keyword evidence="1" id="KW-0472">Membrane</keyword>
<organism evidence="2 3">
    <name type="scientific">Danaus plexippus plexippus</name>
    <dbReference type="NCBI Taxonomy" id="278856"/>
    <lineage>
        <taxon>Eukaryota</taxon>
        <taxon>Metazoa</taxon>
        <taxon>Ecdysozoa</taxon>
        <taxon>Arthropoda</taxon>
        <taxon>Hexapoda</taxon>
        <taxon>Insecta</taxon>
        <taxon>Pterygota</taxon>
        <taxon>Neoptera</taxon>
        <taxon>Endopterygota</taxon>
        <taxon>Lepidoptera</taxon>
        <taxon>Glossata</taxon>
        <taxon>Ditrysia</taxon>
        <taxon>Papilionoidea</taxon>
        <taxon>Nymphalidae</taxon>
        <taxon>Danainae</taxon>
        <taxon>Danaini</taxon>
        <taxon>Danaina</taxon>
        <taxon>Danaus</taxon>
        <taxon>Danaus</taxon>
    </lineage>
</organism>
<feature type="transmembrane region" description="Helical" evidence="1">
    <location>
        <begin position="72"/>
        <end position="92"/>
    </location>
</feature>
<dbReference type="EMBL" id="AGBW02008995">
    <property type="protein sequence ID" value="OWR51945.1"/>
    <property type="molecule type" value="Genomic_DNA"/>
</dbReference>